<feature type="domain" description="HIT" evidence="4">
    <location>
        <begin position="1"/>
        <end position="130"/>
    </location>
</feature>
<evidence type="ECO:0000313" key="7">
    <source>
        <dbReference type="Proteomes" id="UP000332933"/>
    </source>
</evidence>
<reference evidence="6 7" key="1">
    <citation type="submission" date="2019-03" db="EMBL/GenBank/DDBJ databases">
        <authorList>
            <person name="Gaulin E."/>
            <person name="Dumas B."/>
        </authorList>
    </citation>
    <scope>NUCLEOTIDE SEQUENCE [LARGE SCALE GENOMIC DNA]</scope>
    <source>
        <strain evidence="6">CBS 568.67</strain>
    </source>
</reference>
<proteinExistence type="predicted"/>
<dbReference type="Proteomes" id="UP000332933">
    <property type="component" value="Unassembled WGS sequence"/>
</dbReference>
<keyword evidence="1" id="KW-0547">Nucleotide-binding</keyword>
<sequence length="154" mass="17355">MVFAPNGILFEDDVIMAFRDIHPRAAVHILVVPKQHIRNSSELSEKHINLSTLSILDPPMIHESPPVQYMVSVGKTLLEHECEFLFSATGSIAVNDKQFGFHQYPFNSVNHLHLHCLVPPFTSCWSKLRFSESIIGHYISADNLIQHLRDDGGG</sequence>
<dbReference type="Pfam" id="PF01230">
    <property type="entry name" value="HIT"/>
    <property type="match status" value="1"/>
</dbReference>
<dbReference type="SUPFAM" id="SSF54197">
    <property type="entry name" value="HIT-like"/>
    <property type="match status" value="1"/>
</dbReference>
<feature type="short sequence motif" description="Histidine triad motif" evidence="3">
    <location>
        <begin position="111"/>
        <end position="115"/>
    </location>
</feature>
<keyword evidence="2" id="KW-0378">Hydrolase</keyword>
<dbReference type="InterPro" id="IPR011146">
    <property type="entry name" value="HIT-like"/>
</dbReference>
<dbReference type="GO" id="GO:0016787">
    <property type="term" value="F:hydrolase activity"/>
    <property type="evidence" value="ECO:0007669"/>
    <property type="project" value="UniProtKB-KW"/>
</dbReference>
<dbReference type="InterPro" id="IPR036265">
    <property type="entry name" value="HIT-like_sf"/>
</dbReference>
<dbReference type="PANTHER" id="PTHR12486">
    <property type="entry name" value="APRATAXIN-RELATED"/>
    <property type="match status" value="1"/>
</dbReference>
<dbReference type="Gene3D" id="3.30.428.10">
    <property type="entry name" value="HIT-like"/>
    <property type="match status" value="1"/>
</dbReference>
<evidence type="ECO:0000313" key="5">
    <source>
        <dbReference type="EMBL" id="KAF0685646.1"/>
    </source>
</evidence>
<dbReference type="EMBL" id="VJMH01007062">
    <property type="protein sequence ID" value="KAF0685646.1"/>
    <property type="molecule type" value="Genomic_DNA"/>
</dbReference>
<name>A0A485LLV8_9STRA</name>
<evidence type="ECO:0000256" key="3">
    <source>
        <dbReference type="PROSITE-ProRule" id="PRU00464"/>
    </source>
</evidence>
<dbReference type="PANTHER" id="PTHR12486:SF5">
    <property type="entry name" value="ADENOSINE 5'-MONOPHOSPHORAMIDASE HINT3"/>
    <property type="match status" value="1"/>
</dbReference>
<dbReference type="GO" id="GO:0000166">
    <property type="term" value="F:nucleotide binding"/>
    <property type="evidence" value="ECO:0007669"/>
    <property type="project" value="UniProtKB-KW"/>
</dbReference>
<dbReference type="PROSITE" id="PS51084">
    <property type="entry name" value="HIT_2"/>
    <property type="match status" value="1"/>
</dbReference>
<organism evidence="6 7">
    <name type="scientific">Aphanomyces stellatus</name>
    <dbReference type="NCBI Taxonomy" id="120398"/>
    <lineage>
        <taxon>Eukaryota</taxon>
        <taxon>Sar</taxon>
        <taxon>Stramenopiles</taxon>
        <taxon>Oomycota</taxon>
        <taxon>Saprolegniomycetes</taxon>
        <taxon>Saprolegniales</taxon>
        <taxon>Verrucalvaceae</taxon>
        <taxon>Aphanomyces</taxon>
    </lineage>
</organism>
<reference evidence="5" key="2">
    <citation type="submission" date="2019-06" db="EMBL/GenBank/DDBJ databases">
        <title>Genomics analysis of Aphanomyces spp. identifies a new class of oomycete effector associated with host adaptation.</title>
        <authorList>
            <person name="Gaulin E."/>
        </authorList>
    </citation>
    <scope>NUCLEOTIDE SEQUENCE</scope>
    <source>
        <strain evidence="5">CBS 578.67</strain>
    </source>
</reference>
<dbReference type="EMBL" id="CAADRA010007088">
    <property type="protein sequence ID" value="VFT99142.1"/>
    <property type="molecule type" value="Genomic_DNA"/>
</dbReference>
<keyword evidence="7" id="KW-1185">Reference proteome</keyword>
<evidence type="ECO:0000256" key="1">
    <source>
        <dbReference type="ARBA" id="ARBA00022741"/>
    </source>
</evidence>
<evidence type="ECO:0000259" key="4">
    <source>
        <dbReference type="PROSITE" id="PS51084"/>
    </source>
</evidence>
<protein>
    <submittedName>
        <fullName evidence="6">Aste57867_22482 protein</fullName>
    </submittedName>
</protein>
<evidence type="ECO:0000313" key="6">
    <source>
        <dbReference type="EMBL" id="VFT99142.1"/>
    </source>
</evidence>
<dbReference type="OrthoDB" id="1915375at2759"/>
<accession>A0A485LLV8</accession>
<dbReference type="AlphaFoldDB" id="A0A485LLV8"/>
<gene>
    <name evidence="6" type="primary">Aste57867_22482</name>
    <name evidence="5" type="ORF">As57867_022412</name>
    <name evidence="6" type="ORF">ASTE57867_22482</name>
</gene>
<evidence type="ECO:0000256" key="2">
    <source>
        <dbReference type="ARBA" id="ARBA00022801"/>
    </source>
</evidence>